<feature type="binding site" evidence="1">
    <location>
        <position position="93"/>
    </location>
    <ligand>
        <name>Zn(2+)</name>
        <dbReference type="ChEBI" id="CHEBI:29105"/>
    </ligand>
</feature>
<feature type="binding site" evidence="1">
    <location>
        <position position="251"/>
    </location>
    <ligand>
        <name>Zn(2+)</name>
        <dbReference type="ChEBI" id="CHEBI:29105"/>
    </ligand>
</feature>
<dbReference type="InterPro" id="IPR005019">
    <property type="entry name" value="Adenine_glyco"/>
</dbReference>
<keyword evidence="4" id="KW-1185">Reference proteome</keyword>
<dbReference type="GO" id="GO:0008725">
    <property type="term" value="F:DNA-3-methyladenine glycosylase activity"/>
    <property type="evidence" value="ECO:0007669"/>
    <property type="project" value="InterPro"/>
</dbReference>
<accession>A0A0G4H7R0</accession>
<feature type="binding site" evidence="1">
    <location>
        <position position="255"/>
    </location>
    <ligand>
        <name>Zn(2+)</name>
        <dbReference type="ChEBI" id="CHEBI:29105"/>
    </ligand>
</feature>
<gene>
    <name evidence="3" type="ORF">Vbra_19852</name>
</gene>
<dbReference type="GO" id="GO:0046872">
    <property type="term" value="F:metal ion binding"/>
    <property type="evidence" value="ECO:0007669"/>
    <property type="project" value="UniProtKB-KW"/>
</dbReference>
<dbReference type="GO" id="GO:0006284">
    <property type="term" value="P:base-excision repair"/>
    <property type="evidence" value="ECO:0007669"/>
    <property type="project" value="InterPro"/>
</dbReference>
<dbReference type="VEuPathDB" id="CryptoDB:Vbra_19852"/>
<evidence type="ECO:0000256" key="2">
    <source>
        <dbReference type="SAM" id="MobiDB-lite"/>
    </source>
</evidence>
<dbReference type="PANTHER" id="PTHR30037">
    <property type="entry name" value="DNA-3-METHYLADENINE GLYCOSYLASE 1"/>
    <property type="match status" value="1"/>
</dbReference>
<sequence length="266" mass="29130">MLHAVQICFVTGLWTRSQSLRHFQPNHRCRTMATKRKSALKGEGAAAAGEEPPAKSAKASKGRAAAAGADGAKDGRRRCDWLTGNDALYNAYHDEEWGVPSRDDQHLFEMVCLEGAQAGLSWLTVLKKRDAFRARFHAFDIDKVAAMSGAEIEAALQDASIIRSRAKLDAFVANAKAAQSIQKEHGSLAAYLWSFVGDKPVQNAYKKLSEVPCETAVSKEMSAALKKKGMKYAGPKIMYAFMQAVGMVNDHTVGCLRHQQVRDMSN</sequence>
<feature type="binding site" evidence="1">
    <location>
        <position position="79"/>
    </location>
    <ligand>
        <name>Zn(2+)</name>
        <dbReference type="ChEBI" id="CHEBI:29105"/>
    </ligand>
</feature>
<dbReference type="InParanoid" id="A0A0G4H7R0"/>
<dbReference type="PANTHER" id="PTHR30037:SF4">
    <property type="entry name" value="DNA-3-METHYLADENINE GLYCOSYLASE I"/>
    <property type="match status" value="1"/>
</dbReference>
<keyword evidence="1" id="KW-0862">Zinc</keyword>
<protein>
    <recommendedName>
        <fullName evidence="5">DNA-3-methyladenine glycosylase I</fullName>
    </recommendedName>
</protein>
<evidence type="ECO:0008006" key="5">
    <source>
        <dbReference type="Google" id="ProtNLM"/>
    </source>
</evidence>
<dbReference type="STRING" id="1169540.A0A0G4H7R0"/>
<evidence type="ECO:0000313" key="3">
    <source>
        <dbReference type="EMBL" id="CEM39943.1"/>
    </source>
</evidence>
<dbReference type="OMA" id="HMQATGM"/>
<evidence type="ECO:0000256" key="1">
    <source>
        <dbReference type="PIRSR" id="PIRSR605019-1"/>
    </source>
</evidence>
<dbReference type="InterPro" id="IPR011257">
    <property type="entry name" value="DNA_glycosylase"/>
</dbReference>
<dbReference type="EMBL" id="CDMY01001057">
    <property type="protein sequence ID" value="CEM39943.1"/>
    <property type="molecule type" value="Genomic_DNA"/>
</dbReference>
<feature type="compositionally biased region" description="Low complexity" evidence="2">
    <location>
        <begin position="41"/>
        <end position="70"/>
    </location>
</feature>
<evidence type="ECO:0000313" key="4">
    <source>
        <dbReference type="Proteomes" id="UP000041254"/>
    </source>
</evidence>
<dbReference type="Proteomes" id="UP000041254">
    <property type="component" value="Unassembled WGS sequence"/>
</dbReference>
<feature type="region of interest" description="Disordered" evidence="2">
    <location>
        <begin position="40"/>
        <end position="74"/>
    </location>
</feature>
<organism evidence="3 4">
    <name type="scientific">Vitrella brassicaformis (strain CCMP3155)</name>
    <dbReference type="NCBI Taxonomy" id="1169540"/>
    <lineage>
        <taxon>Eukaryota</taxon>
        <taxon>Sar</taxon>
        <taxon>Alveolata</taxon>
        <taxon>Colpodellida</taxon>
        <taxon>Vitrellaceae</taxon>
        <taxon>Vitrella</taxon>
    </lineage>
</organism>
<keyword evidence="1" id="KW-0479">Metal-binding</keyword>
<proteinExistence type="predicted"/>
<dbReference type="InterPro" id="IPR052891">
    <property type="entry name" value="DNA-3mA_glycosylase"/>
</dbReference>
<dbReference type="OrthoDB" id="3941538at2759"/>
<reference evidence="3 4" key="1">
    <citation type="submission" date="2014-11" db="EMBL/GenBank/DDBJ databases">
        <authorList>
            <person name="Zhu J."/>
            <person name="Qi W."/>
            <person name="Song R."/>
        </authorList>
    </citation>
    <scope>NUCLEOTIDE SEQUENCE [LARGE SCALE GENOMIC DNA]</scope>
</reference>
<dbReference type="SUPFAM" id="SSF48150">
    <property type="entry name" value="DNA-glycosylase"/>
    <property type="match status" value="1"/>
</dbReference>
<dbReference type="AlphaFoldDB" id="A0A0G4H7R0"/>
<name>A0A0G4H7R0_VITBC</name>
<dbReference type="Pfam" id="PF03352">
    <property type="entry name" value="Adenine_glyco"/>
    <property type="match status" value="1"/>
</dbReference>
<dbReference type="Gene3D" id="1.10.340.30">
    <property type="entry name" value="Hypothetical protein, domain 2"/>
    <property type="match status" value="1"/>
</dbReference>